<keyword evidence="7" id="KW-0732">Signal</keyword>
<evidence type="ECO:0000256" key="4">
    <source>
        <dbReference type="ARBA" id="ARBA00023136"/>
    </source>
</evidence>
<comment type="subcellular location">
    <subcellularLocation>
        <location evidence="1">Membrane</location>
        <topology evidence="1">Single-pass membrane protein</topology>
    </subcellularLocation>
</comment>
<reference evidence="9" key="2">
    <citation type="submission" date="2023-07" db="EMBL/GenBank/DDBJ databases">
        <authorList>
            <consortium name="Lawrence Berkeley National Laboratory"/>
            <person name="Haridas S."/>
            <person name="Hensen N."/>
            <person name="Bonometti L."/>
            <person name="Westerberg I."/>
            <person name="Brannstrom I.O."/>
            <person name="Guillou S."/>
            <person name="Cros-Aarteil S."/>
            <person name="Calhoun S."/>
            <person name="Kuo A."/>
            <person name="Mondo S."/>
            <person name="Pangilinan J."/>
            <person name="Riley R."/>
            <person name="LaButti K."/>
            <person name="Andreopoulos B."/>
            <person name="Lipzen A."/>
            <person name="Chen C."/>
            <person name="Yanf M."/>
            <person name="Daum C."/>
            <person name="Ng V."/>
            <person name="Clum A."/>
            <person name="Steindorff A."/>
            <person name="Ohm R."/>
            <person name="Martin F."/>
            <person name="Silar P."/>
            <person name="Natvig D."/>
            <person name="Lalanne C."/>
            <person name="Gautier V."/>
            <person name="Ament-velasquez S.L."/>
            <person name="Kruys A."/>
            <person name="Hutchinson M.I."/>
            <person name="Powell A.J."/>
            <person name="Barry K."/>
            <person name="Miller A.N."/>
            <person name="Grigoriev I.V."/>
            <person name="Debuchy R."/>
            <person name="Gladieux P."/>
            <person name="Thoren M.H."/>
            <person name="Johannesson H."/>
        </authorList>
    </citation>
    <scope>NUCLEOTIDE SEQUENCE</scope>
    <source>
        <strain evidence="9">FGSC 1904</strain>
    </source>
</reference>
<feature type="compositionally biased region" description="Low complexity" evidence="5">
    <location>
        <begin position="175"/>
        <end position="204"/>
    </location>
</feature>
<dbReference type="AlphaFoldDB" id="A0AAE0U2W9"/>
<feature type="chain" id="PRO_5041949553" description="WSC domain-containing protein" evidence="7">
    <location>
        <begin position="21"/>
        <end position="309"/>
    </location>
</feature>
<feature type="region of interest" description="Disordered" evidence="5">
    <location>
        <begin position="175"/>
        <end position="214"/>
    </location>
</feature>
<protein>
    <recommendedName>
        <fullName evidence="8">WSC domain-containing protein</fullName>
    </recommendedName>
</protein>
<dbReference type="PANTHER" id="PTHR15549">
    <property type="entry name" value="PAIRED IMMUNOGLOBULIN-LIKE TYPE 2 RECEPTOR"/>
    <property type="match status" value="1"/>
</dbReference>
<organism evidence="9 10">
    <name type="scientific">Sordaria brevicollis</name>
    <dbReference type="NCBI Taxonomy" id="83679"/>
    <lineage>
        <taxon>Eukaryota</taxon>
        <taxon>Fungi</taxon>
        <taxon>Dikarya</taxon>
        <taxon>Ascomycota</taxon>
        <taxon>Pezizomycotina</taxon>
        <taxon>Sordariomycetes</taxon>
        <taxon>Sordariomycetidae</taxon>
        <taxon>Sordariales</taxon>
        <taxon>Sordariaceae</taxon>
        <taxon>Sordaria</taxon>
    </lineage>
</organism>
<evidence type="ECO:0000259" key="8">
    <source>
        <dbReference type="PROSITE" id="PS51212"/>
    </source>
</evidence>
<feature type="signal peptide" evidence="7">
    <location>
        <begin position="1"/>
        <end position="20"/>
    </location>
</feature>
<dbReference type="SMART" id="SM00321">
    <property type="entry name" value="WSC"/>
    <property type="match status" value="1"/>
</dbReference>
<gene>
    <name evidence="9" type="ORF">B0T20DRAFT_484158</name>
</gene>
<feature type="region of interest" description="Disordered" evidence="5">
    <location>
        <begin position="65"/>
        <end position="86"/>
    </location>
</feature>
<dbReference type="Proteomes" id="UP001281003">
    <property type="component" value="Unassembled WGS sequence"/>
</dbReference>
<accession>A0AAE0U2W9</accession>
<dbReference type="PROSITE" id="PS51212">
    <property type="entry name" value="WSC"/>
    <property type="match status" value="1"/>
</dbReference>
<keyword evidence="10" id="KW-1185">Reference proteome</keyword>
<dbReference type="GO" id="GO:0016020">
    <property type="term" value="C:membrane"/>
    <property type="evidence" value="ECO:0007669"/>
    <property type="project" value="UniProtKB-SubCell"/>
</dbReference>
<dbReference type="InterPro" id="IPR002889">
    <property type="entry name" value="WSC_carb-bd"/>
</dbReference>
<evidence type="ECO:0000256" key="5">
    <source>
        <dbReference type="SAM" id="MobiDB-lite"/>
    </source>
</evidence>
<feature type="domain" description="WSC" evidence="8">
    <location>
        <begin position="47"/>
        <end position="159"/>
    </location>
</feature>
<keyword evidence="2 6" id="KW-0812">Transmembrane</keyword>
<evidence type="ECO:0000256" key="2">
    <source>
        <dbReference type="ARBA" id="ARBA00022692"/>
    </source>
</evidence>
<evidence type="ECO:0000313" key="9">
    <source>
        <dbReference type="EMBL" id="KAK3388584.1"/>
    </source>
</evidence>
<dbReference type="Pfam" id="PF01822">
    <property type="entry name" value="WSC"/>
    <property type="match status" value="1"/>
</dbReference>
<comment type="caution">
    <text evidence="9">The sequence shown here is derived from an EMBL/GenBank/DDBJ whole genome shotgun (WGS) entry which is preliminary data.</text>
</comment>
<dbReference type="InterPro" id="IPR051694">
    <property type="entry name" value="Immunoregulatory_rcpt-like"/>
</dbReference>
<name>A0AAE0U2W9_SORBR</name>
<keyword evidence="4 6" id="KW-0472">Membrane</keyword>
<dbReference type="EMBL" id="JAUTDP010000015">
    <property type="protein sequence ID" value="KAK3388584.1"/>
    <property type="molecule type" value="Genomic_DNA"/>
</dbReference>
<reference evidence="9" key="1">
    <citation type="journal article" date="2023" name="Mol. Phylogenet. Evol.">
        <title>Genome-scale phylogeny and comparative genomics of the fungal order Sordariales.</title>
        <authorList>
            <person name="Hensen N."/>
            <person name="Bonometti L."/>
            <person name="Westerberg I."/>
            <person name="Brannstrom I.O."/>
            <person name="Guillou S."/>
            <person name="Cros-Aarteil S."/>
            <person name="Calhoun S."/>
            <person name="Haridas S."/>
            <person name="Kuo A."/>
            <person name="Mondo S."/>
            <person name="Pangilinan J."/>
            <person name="Riley R."/>
            <person name="LaButti K."/>
            <person name="Andreopoulos B."/>
            <person name="Lipzen A."/>
            <person name="Chen C."/>
            <person name="Yan M."/>
            <person name="Daum C."/>
            <person name="Ng V."/>
            <person name="Clum A."/>
            <person name="Steindorff A."/>
            <person name="Ohm R.A."/>
            <person name="Martin F."/>
            <person name="Silar P."/>
            <person name="Natvig D.O."/>
            <person name="Lalanne C."/>
            <person name="Gautier V."/>
            <person name="Ament-Velasquez S.L."/>
            <person name="Kruys A."/>
            <person name="Hutchinson M.I."/>
            <person name="Powell A.J."/>
            <person name="Barry K."/>
            <person name="Miller A.N."/>
            <person name="Grigoriev I.V."/>
            <person name="Debuchy R."/>
            <person name="Gladieux P."/>
            <person name="Hiltunen Thoren M."/>
            <person name="Johannesson H."/>
        </authorList>
    </citation>
    <scope>NUCLEOTIDE SEQUENCE</scope>
    <source>
        <strain evidence="9">FGSC 1904</strain>
    </source>
</reference>
<dbReference type="GO" id="GO:0071944">
    <property type="term" value="C:cell periphery"/>
    <property type="evidence" value="ECO:0007669"/>
    <property type="project" value="UniProtKB-ARBA"/>
</dbReference>
<evidence type="ECO:0000256" key="3">
    <source>
        <dbReference type="ARBA" id="ARBA00022989"/>
    </source>
</evidence>
<evidence type="ECO:0000256" key="1">
    <source>
        <dbReference type="ARBA" id="ARBA00004167"/>
    </source>
</evidence>
<evidence type="ECO:0000256" key="7">
    <source>
        <dbReference type="SAM" id="SignalP"/>
    </source>
</evidence>
<dbReference type="PANTHER" id="PTHR15549:SF26">
    <property type="entry name" value="AXIAL BUDDING PATTERN PROTEIN 2-RELATED"/>
    <property type="match status" value="1"/>
</dbReference>
<evidence type="ECO:0000256" key="6">
    <source>
        <dbReference type="SAM" id="Phobius"/>
    </source>
</evidence>
<sequence>MKYSISLVLAALAANCIVAASHHPFDTLLAKRDNPEIKKKTKAIMGAATPQGCFSDTGDMNLTRTITPDKPWKDPSEPADAEPKTGMSSGLCERICKAADKKSFALANTNECWCGQSYPPLIYETDMKNCNFPCSLYAPDACGGMLSNGTLLYNVWNTGIGLNVMYLSPTVSTTSAAPSSTGTVAPTSSSAGATEPTPSSSESSAPDEEKKGKSNTAGIVAGTVVAVVVVLAIVGGVFLFMRRKRNKEIEDEHRRNAAVNAFIGKPPSTSDGMSMADARLDPVLVQRRLSDGSIADNQDYSRRILRVRA</sequence>
<proteinExistence type="predicted"/>
<evidence type="ECO:0000313" key="10">
    <source>
        <dbReference type="Proteomes" id="UP001281003"/>
    </source>
</evidence>
<feature type="transmembrane region" description="Helical" evidence="6">
    <location>
        <begin position="219"/>
        <end position="240"/>
    </location>
</feature>
<keyword evidence="3 6" id="KW-1133">Transmembrane helix</keyword>